<name>A0A0V8A0B8_9CYAN</name>
<evidence type="ECO:0000313" key="3">
    <source>
        <dbReference type="Proteomes" id="UP000053372"/>
    </source>
</evidence>
<organism evidence="2 3">
    <name type="scientific">Mastigocoleus testarum BC008</name>
    <dbReference type="NCBI Taxonomy" id="371196"/>
    <lineage>
        <taxon>Bacteria</taxon>
        <taxon>Bacillati</taxon>
        <taxon>Cyanobacteriota</taxon>
        <taxon>Cyanophyceae</taxon>
        <taxon>Nostocales</taxon>
        <taxon>Hapalosiphonaceae</taxon>
        <taxon>Mastigocoleus</taxon>
    </lineage>
</organism>
<dbReference type="AlphaFoldDB" id="A0A0V8A0B8"/>
<accession>A0A0V8A0B8</accession>
<protein>
    <submittedName>
        <fullName evidence="2">Hydrocarbon-binding protein</fullName>
    </submittedName>
</protein>
<dbReference type="RefSeq" id="WP_027842388.1">
    <property type="nucleotide sequence ID" value="NZ_LMTZ01000002.1"/>
</dbReference>
<gene>
    <name evidence="1" type="ORF">BC008_27265</name>
    <name evidence="2" type="ORF">BC008_36870</name>
</gene>
<dbReference type="EMBL" id="LMTZ01000002">
    <property type="protein sequence ID" value="KST70227.1"/>
    <property type="molecule type" value="Genomic_DNA"/>
</dbReference>
<keyword evidence="3" id="KW-1185">Reference proteome</keyword>
<dbReference type="Gene3D" id="3.30.1380.20">
    <property type="entry name" value="Trafficking protein particle complex subunit 3"/>
    <property type="match status" value="1"/>
</dbReference>
<sequence>MTRPELGDLCSVVCYKSAVVGMEEALGEKATAIALTAAGRSRGKQLAKELELANLSSSLDTVTSKIGSVLGKDGFRLCNVEKIISEGDIIRVIASETLCSAAEPQGSLRKCTFTLGAVWGILEQVFGKRLRGKQVESVLRGGSHDVFEFSVLG</sequence>
<proteinExistence type="predicted"/>
<evidence type="ECO:0000313" key="1">
    <source>
        <dbReference type="EMBL" id="KST66889.1"/>
    </source>
</evidence>
<dbReference type="Proteomes" id="UP000053372">
    <property type="component" value="Unassembled WGS sequence"/>
</dbReference>
<dbReference type="InterPro" id="IPR024096">
    <property type="entry name" value="NO_sig/Golgi_transp_ligand-bd"/>
</dbReference>
<dbReference type="SUPFAM" id="SSF111126">
    <property type="entry name" value="Ligand-binding domain in the NO signalling and Golgi transport"/>
    <property type="match status" value="1"/>
</dbReference>
<dbReference type="EMBL" id="LMTZ01000093">
    <property type="protein sequence ID" value="KST66889.1"/>
    <property type="molecule type" value="Genomic_DNA"/>
</dbReference>
<reference evidence="2 3" key="1">
    <citation type="journal article" date="2015" name="Genome Announc.">
        <title>Draft Genome of the Euendolithic (true boring) Cyanobacterium Mastigocoleus testarum strain BC008.</title>
        <authorList>
            <person name="Guida B.S."/>
            <person name="Garcia-Pichel F."/>
        </authorList>
    </citation>
    <scope>NUCLEOTIDE SEQUENCE [LARGE SCALE GENOMIC DNA]</scope>
    <source>
        <strain evidence="2 3">BC008</strain>
    </source>
</reference>
<comment type="caution">
    <text evidence="2">The sequence shown here is derived from an EMBL/GenBank/DDBJ whole genome shotgun (WGS) entry which is preliminary data.</text>
</comment>
<evidence type="ECO:0000313" key="2">
    <source>
        <dbReference type="EMBL" id="KST70227.1"/>
    </source>
</evidence>
<dbReference type="OrthoDB" id="573193at2"/>